<keyword evidence="4" id="KW-1185">Reference proteome</keyword>
<dbReference type="InterPro" id="IPR050164">
    <property type="entry name" value="Peptidase_C19"/>
</dbReference>
<dbReference type="EMBL" id="CAUJNA010003310">
    <property type="protein sequence ID" value="CAJ1398810.1"/>
    <property type="molecule type" value="Genomic_DNA"/>
</dbReference>
<reference evidence="3" key="1">
    <citation type="submission" date="2023-08" db="EMBL/GenBank/DDBJ databases">
        <authorList>
            <person name="Chen Y."/>
            <person name="Shah S."/>
            <person name="Dougan E. K."/>
            <person name="Thang M."/>
            <person name="Chan C."/>
        </authorList>
    </citation>
    <scope>NUCLEOTIDE SEQUENCE</scope>
</reference>
<evidence type="ECO:0000259" key="2">
    <source>
        <dbReference type="PROSITE" id="PS50235"/>
    </source>
</evidence>
<evidence type="ECO:0000256" key="1">
    <source>
        <dbReference type="SAM" id="MobiDB-lite"/>
    </source>
</evidence>
<dbReference type="GO" id="GO:0005829">
    <property type="term" value="C:cytosol"/>
    <property type="evidence" value="ECO:0007669"/>
    <property type="project" value="TreeGrafter"/>
</dbReference>
<name>A0AA36N4W3_9DINO</name>
<dbReference type="Gene3D" id="3.90.70.10">
    <property type="entry name" value="Cysteine proteinases"/>
    <property type="match status" value="1"/>
</dbReference>
<dbReference type="InterPro" id="IPR018200">
    <property type="entry name" value="USP_CS"/>
</dbReference>
<feature type="compositionally biased region" description="Low complexity" evidence="1">
    <location>
        <begin position="43"/>
        <end position="63"/>
    </location>
</feature>
<dbReference type="PANTHER" id="PTHR24006">
    <property type="entry name" value="UBIQUITIN CARBOXYL-TERMINAL HYDROLASE"/>
    <property type="match status" value="1"/>
</dbReference>
<dbReference type="PROSITE" id="PS50235">
    <property type="entry name" value="USP_3"/>
    <property type="match status" value="1"/>
</dbReference>
<sequence length="475" mass="53159">MEELTVRIFFGVDCLEVTFKRMEDAAAFFDAAAERYSKENKSQAPHKAAQAAPAPEKAATPTPVRRKREFDDDGFLSTAAHGRFETHSVMPQEKRARTNAVMRPLQRAPPPRSSALQRRPSNPPQDSSMYRGYRDRSSLALGSFGLQNLGNTCYLNAVTQAISALREFVTDLRDMPRRICAGKLFKCTVDILDKMQDTSLLAPLSPAKLREQIAVAAPMFRGSGQQDAHEFFLEYMNQLHDELLSGLKATEPMEGEEPLLATQSHFDAEVQKNLRCIECGHSRQVLERFRDFSLDFGGDAPEQLQEMLRRYFQPEILEAKCEHCSAETANVDLSLTEFPKVMVLHLKRFVPNMEKQIYEKQHQAVRIPSTLDLGLACASPRPPARPLAAESPSRVSPGSPAGPSYRLRAVVAHDGPSPRAGHYVCYSCSATGEWSLYDDSRVKRLPVGEEPWSEVGIKAYMLFYVLCKDESDLAS</sequence>
<dbReference type="SUPFAM" id="SSF54001">
    <property type="entry name" value="Cysteine proteinases"/>
    <property type="match status" value="1"/>
</dbReference>
<gene>
    <name evidence="3" type="ORF">EVOR1521_LOCUS22478</name>
</gene>
<feature type="compositionally biased region" description="Basic and acidic residues" evidence="1">
    <location>
        <begin position="82"/>
        <end position="96"/>
    </location>
</feature>
<dbReference type="CDD" id="cd02257">
    <property type="entry name" value="Peptidase_C19"/>
    <property type="match status" value="1"/>
</dbReference>
<comment type="caution">
    <text evidence="3">The sequence shown here is derived from an EMBL/GenBank/DDBJ whole genome shotgun (WGS) entry which is preliminary data.</text>
</comment>
<protein>
    <recommendedName>
        <fullName evidence="2">USP domain-containing protein</fullName>
    </recommendedName>
</protein>
<feature type="compositionally biased region" description="Polar residues" evidence="1">
    <location>
        <begin position="114"/>
        <end position="128"/>
    </location>
</feature>
<dbReference type="GO" id="GO:0016579">
    <property type="term" value="P:protein deubiquitination"/>
    <property type="evidence" value="ECO:0007669"/>
    <property type="project" value="InterPro"/>
</dbReference>
<dbReference type="Pfam" id="PF00443">
    <property type="entry name" value="UCH"/>
    <property type="match status" value="1"/>
</dbReference>
<dbReference type="GO" id="GO:0005634">
    <property type="term" value="C:nucleus"/>
    <property type="evidence" value="ECO:0007669"/>
    <property type="project" value="TreeGrafter"/>
</dbReference>
<dbReference type="GO" id="GO:0004843">
    <property type="term" value="F:cysteine-type deubiquitinase activity"/>
    <property type="evidence" value="ECO:0007669"/>
    <property type="project" value="InterPro"/>
</dbReference>
<proteinExistence type="predicted"/>
<dbReference type="InterPro" id="IPR001394">
    <property type="entry name" value="Peptidase_C19_UCH"/>
</dbReference>
<feature type="region of interest" description="Disordered" evidence="1">
    <location>
        <begin position="39"/>
        <end position="67"/>
    </location>
</feature>
<feature type="region of interest" description="Disordered" evidence="1">
    <location>
        <begin position="81"/>
        <end position="131"/>
    </location>
</feature>
<accession>A0AA36N4W3</accession>
<dbReference type="InterPro" id="IPR028889">
    <property type="entry name" value="USP"/>
</dbReference>
<dbReference type="AlphaFoldDB" id="A0AA36N4W3"/>
<feature type="domain" description="USP" evidence="2">
    <location>
        <begin position="144"/>
        <end position="467"/>
    </location>
</feature>
<organism evidence="3 4">
    <name type="scientific">Effrenium voratum</name>
    <dbReference type="NCBI Taxonomy" id="2562239"/>
    <lineage>
        <taxon>Eukaryota</taxon>
        <taxon>Sar</taxon>
        <taxon>Alveolata</taxon>
        <taxon>Dinophyceae</taxon>
        <taxon>Suessiales</taxon>
        <taxon>Symbiodiniaceae</taxon>
        <taxon>Effrenium</taxon>
    </lineage>
</organism>
<dbReference type="PROSITE" id="PS00973">
    <property type="entry name" value="USP_2"/>
    <property type="match status" value="1"/>
</dbReference>
<feature type="region of interest" description="Disordered" evidence="1">
    <location>
        <begin position="382"/>
        <end position="402"/>
    </location>
</feature>
<dbReference type="Proteomes" id="UP001178507">
    <property type="component" value="Unassembled WGS sequence"/>
</dbReference>
<evidence type="ECO:0000313" key="3">
    <source>
        <dbReference type="EMBL" id="CAJ1398810.1"/>
    </source>
</evidence>
<evidence type="ECO:0000313" key="4">
    <source>
        <dbReference type="Proteomes" id="UP001178507"/>
    </source>
</evidence>
<dbReference type="InterPro" id="IPR038765">
    <property type="entry name" value="Papain-like_cys_pep_sf"/>
</dbReference>